<keyword evidence="1" id="KW-1133">Transmembrane helix</keyword>
<name>A0AAN9EYZ3_CROPI</name>
<keyword evidence="1" id="KW-0812">Transmembrane</keyword>
<keyword evidence="1" id="KW-0472">Membrane</keyword>
<reference evidence="3 4" key="1">
    <citation type="submission" date="2024-01" db="EMBL/GenBank/DDBJ databases">
        <title>The genomes of 5 underutilized Papilionoideae crops provide insights into root nodulation and disease resistanc.</title>
        <authorList>
            <person name="Yuan L."/>
        </authorList>
    </citation>
    <scope>NUCLEOTIDE SEQUENCE [LARGE SCALE GENOMIC DNA]</scope>
    <source>
        <strain evidence="3">ZHUSHIDOU_FW_LH</strain>
        <tissue evidence="3">Leaf</tissue>
    </source>
</reference>
<gene>
    <name evidence="2" type="ORF">RIF29_19116</name>
    <name evidence="3" type="ORF">RIF29_19118</name>
</gene>
<evidence type="ECO:0008006" key="5">
    <source>
        <dbReference type="Google" id="ProtNLM"/>
    </source>
</evidence>
<organism evidence="3 4">
    <name type="scientific">Crotalaria pallida</name>
    <name type="common">Smooth rattlebox</name>
    <name type="synonym">Crotalaria striata</name>
    <dbReference type="NCBI Taxonomy" id="3830"/>
    <lineage>
        <taxon>Eukaryota</taxon>
        <taxon>Viridiplantae</taxon>
        <taxon>Streptophyta</taxon>
        <taxon>Embryophyta</taxon>
        <taxon>Tracheophyta</taxon>
        <taxon>Spermatophyta</taxon>
        <taxon>Magnoliopsida</taxon>
        <taxon>eudicotyledons</taxon>
        <taxon>Gunneridae</taxon>
        <taxon>Pentapetalae</taxon>
        <taxon>rosids</taxon>
        <taxon>fabids</taxon>
        <taxon>Fabales</taxon>
        <taxon>Fabaceae</taxon>
        <taxon>Papilionoideae</taxon>
        <taxon>50 kb inversion clade</taxon>
        <taxon>genistoids sensu lato</taxon>
        <taxon>core genistoids</taxon>
        <taxon>Crotalarieae</taxon>
        <taxon>Crotalaria</taxon>
    </lineage>
</organism>
<dbReference type="EMBL" id="JAYWIO010000004">
    <property type="protein sequence ID" value="KAK7266472.1"/>
    <property type="molecule type" value="Genomic_DNA"/>
</dbReference>
<keyword evidence="4" id="KW-1185">Reference proteome</keyword>
<dbReference type="EMBL" id="JAYWIO010000004">
    <property type="protein sequence ID" value="KAK7266474.1"/>
    <property type="molecule type" value="Genomic_DNA"/>
</dbReference>
<dbReference type="Proteomes" id="UP001372338">
    <property type="component" value="Unassembled WGS sequence"/>
</dbReference>
<proteinExistence type="predicted"/>
<protein>
    <recommendedName>
        <fullName evidence="5">Transmembrane protein</fullName>
    </recommendedName>
</protein>
<dbReference type="AlphaFoldDB" id="A0AAN9EYZ3"/>
<feature type="transmembrane region" description="Helical" evidence="1">
    <location>
        <begin position="64"/>
        <end position="87"/>
    </location>
</feature>
<evidence type="ECO:0000256" key="1">
    <source>
        <dbReference type="SAM" id="Phobius"/>
    </source>
</evidence>
<evidence type="ECO:0000313" key="2">
    <source>
        <dbReference type="EMBL" id="KAK7266472.1"/>
    </source>
</evidence>
<evidence type="ECO:0000313" key="4">
    <source>
        <dbReference type="Proteomes" id="UP001372338"/>
    </source>
</evidence>
<evidence type="ECO:0000313" key="3">
    <source>
        <dbReference type="EMBL" id="KAK7266474.1"/>
    </source>
</evidence>
<sequence>MQSSFGFISWLLLRKKRNFLFVVIAFRNMEFKVDDNNKAASKANDITSSDESSGELTEDYLDQVLLILLAPVWCIWLVWLLVSGVLLSKACVSVGLITKAEPL</sequence>
<accession>A0AAN9EYZ3</accession>
<comment type="caution">
    <text evidence="3">The sequence shown here is derived from an EMBL/GenBank/DDBJ whole genome shotgun (WGS) entry which is preliminary data.</text>
</comment>